<dbReference type="PANTHER" id="PTHR46383">
    <property type="entry name" value="ASPARTATE AMINOTRANSFERASE"/>
    <property type="match status" value="1"/>
</dbReference>
<dbReference type="SUPFAM" id="SSF53383">
    <property type="entry name" value="PLP-dependent transferases"/>
    <property type="match status" value="1"/>
</dbReference>
<evidence type="ECO:0000256" key="7">
    <source>
        <dbReference type="ARBA" id="ARBA00022898"/>
    </source>
</evidence>
<dbReference type="InterPro" id="IPR015424">
    <property type="entry name" value="PyrdxlP-dep_Trfase"/>
</dbReference>
<accession>A0ABQ6D6Q1</accession>
<dbReference type="CDD" id="cd00609">
    <property type="entry name" value="AAT_like"/>
    <property type="match status" value="1"/>
</dbReference>
<protein>
    <recommendedName>
        <fullName evidence="4">8-amino-7-oxononanoate synthase</fullName>
        <ecNumber evidence="3">2.6.1.1</ecNumber>
    </recommendedName>
    <alternativeName>
        <fullName evidence="8">Alpha-oxoamine synthase</fullName>
    </alternativeName>
</protein>
<dbReference type="Gene3D" id="3.40.640.10">
    <property type="entry name" value="Type I PLP-dependent aspartate aminotransferase-like (Major domain)"/>
    <property type="match status" value="1"/>
</dbReference>
<evidence type="ECO:0000259" key="11">
    <source>
        <dbReference type="Pfam" id="PF00155"/>
    </source>
</evidence>
<comment type="similarity">
    <text evidence="2">Belongs to the class-I pyridoxal-phosphate-dependent aminotransferase family.</text>
</comment>
<feature type="region of interest" description="Disordered" evidence="10">
    <location>
        <begin position="1"/>
        <end position="23"/>
    </location>
</feature>
<evidence type="ECO:0000256" key="10">
    <source>
        <dbReference type="SAM" id="MobiDB-lite"/>
    </source>
</evidence>
<dbReference type="InterPro" id="IPR004839">
    <property type="entry name" value="Aminotransferase_I/II_large"/>
</dbReference>
<keyword evidence="5" id="KW-0032">Aminotransferase</keyword>
<evidence type="ECO:0000256" key="9">
    <source>
        <dbReference type="ARBA" id="ARBA00049185"/>
    </source>
</evidence>
<evidence type="ECO:0000256" key="2">
    <source>
        <dbReference type="ARBA" id="ARBA00007441"/>
    </source>
</evidence>
<keyword evidence="7" id="KW-0663">Pyridoxal phosphate</keyword>
<proteinExistence type="inferred from homology"/>
<dbReference type="EMBL" id="BSPG01000021">
    <property type="protein sequence ID" value="GLS45401.1"/>
    <property type="molecule type" value="Genomic_DNA"/>
</dbReference>
<reference evidence="13" key="1">
    <citation type="journal article" date="2019" name="Int. J. Syst. Evol. Microbiol.">
        <title>The Global Catalogue of Microorganisms (GCM) 10K type strain sequencing project: providing services to taxonomists for standard genome sequencing and annotation.</title>
        <authorList>
            <consortium name="The Broad Institute Genomics Platform"/>
            <consortium name="The Broad Institute Genome Sequencing Center for Infectious Disease"/>
            <person name="Wu L."/>
            <person name="Ma J."/>
        </authorList>
    </citation>
    <scope>NUCLEOTIDE SEQUENCE [LARGE SCALE GENOMIC DNA]</scope>
    <source>
        <strain evidence="13">NBRC 107710</strain>
    </source>
</reference>
<feature type="domain" description="Aminotransferase class I/classII large" evidence="11">
    <location>
        <begin position="86"/>
        <end position="431"/>
    </location>
</feature>
<evidence type="ECO:0000313" key="12">
    <source>
        <dbReference type="EMBL" id="GLS45401.1"/>
    </source>
</evidence>
<organism evidence="12 13">
    <name type="scientific">Methylobacterium brachythecii</name>
    <dbReference type="NCBI Taxonomy" id="1176177"/>
    <lineage>
        <taxon>Bacteria</taxon>
        <taxon>Pseudomonadati</taxon>
        <taxon>Pseudomonadota</taxon>
        <taxon>Alphaproteobacteria</taxon>
        <taxon>Hyphomicrobiales</taxon>
        <taxon>Methylobacteriaceae</taxon>
        <taxon>Methylobacterium</taxon>
    </lineage>
</organism>
<sequence length="437" mass="46474">MARSGVAVLGTEDGGPSQVSRGGWQERPLTTLMMVRGLASDGVSPDRSAMSEQSQKISRRAQAVAPFLAMDVMAAAAAKARSGASVIRMEVGQPSAPAPRAVIAAAQAALADGRVPYTEALGMPALRERIGRHYAETYGVAIPPERVVVTTGSSAGFIFAFLALFDAGARVGVPQPGYPAYRSILHALDLVPVPMVLQRADRFAPTSALIREAQGQGGLDGVLVMSPANPSGTVIEPGRLAELCATAKALHLPFVSDEIYHGLSYGVPTATALQFNPDAVIINSFSKFYCMTGWRIGWMVVPEALVRPIERLAQNLYISAPYLSQVAALAAFDTLDEIGAIRDGYAENRQILLDALPGLGLGETHPVDGAFYLYADVGRLTDDATAFCRRMLDEAGVAATPGLDFDPVEGHHHVRFSFAGSRDECVEGVRRLRTWLG</sequence>
<evidence type="ECO:0000256" key="5">
    <source>
        <dbReference type="ARBA" id="ARBA00022576"/>
    </source>
</evidence>
<comment type="catalytic activity">
    <reaction evidence="9">
        <text>L-aspartate + 2-oxoglutarate = oxaloacetate + L-glutamate</text>
        <dbReference type="Rhea" id="RHEA:21824"/>
        <dbReference type="ChEBI" id="CHEBI:16452"/>
        <dbReference type="ChEBI" id="CHEBI:16810"/>
        <dbReference type="ChEBI" id="CHEBI:29985"/>
        <dbReference type="ChEBI" id="CHEBI:29991"/>
        <dbReference type="EC" id="2.6.1.1"/>
    </reaction>
</comment>
<evidence type="ECO:0000256" key="1">
    <source>
        <dbReference type="ARBA" id="ARBA00001933"/>
    </source>
</evidence>
<keyword evidence="6" id="KW-0808">Transferase</keyword>
<dbReference type="Pfam" id="PF00155">
    <property type="entry name" value="Aminotran_1_2"/>
    <property type="match status" value="1"/>
</dbReference>
<dbReference type="InterPro" id="IPR050596">
    <property type="entry name" value="AspAT/PAT-like"/>
</dbReference>
<evidence type="ECO:0000256" key="8">
    <source>
        <dbReference type="ARBA" id="ARBA00031658"/>
    </source>
</evidence>
<evidence type="ECO:0000313" key="13">
    <source>
        <dbReference type="Proteomes" id="UP001156881"/>
    </source>
</evidence>
<comment type="caution">
    <text evidence="12">The sequence shown here is derived from an EMBL/GenBank/DDBJ whole genome shotgun (WGS) entry which is preliminary data.</text>
</comment>
<comment type="cofactor">
    <cofactor evidence="1">
        <name>pyridoxal 5'-phosphate</name>
        <dbReference type="ChEBI" id="CHEBI:597326"/>
    </cofactor>
</comment>
<evidence type="ECO:0000256" key="3">
    <source>
        <dbReference type="ARBA" id="ARBA00012753"/>
    </source>
</evidence>
<dbReference type="PANTHER" id="PTHR46383:SF2">
    <property type="entry name" value="AMINOTRANSFERASE"/>
    <property type="match status" value="1"/>
</dbReference>
<keyword evidence="13" id="KW-1185">Reference proteome</keyword>
<gene>
    <name evidence="12" type="primary">aspB</name>
    <name evidence="12" type="ORF">GCM10007884_33910</name>
</gene>
<dbReference type="Proteomes" id="UP001156881">
    <property type="component" value="Unassembled WGS sequence"/>
</dbReference>
<dbReference type="InterPro" id="IPR015421">
    <property type="entry name" value="PyrdxlP-dep_Trfase_major"/>
</dbReference>
<dbReference type="EC" id="2.6.1.1" evidence="3"/>
<evidence type="ECO:0000256" key="6">
    <source>
        <dbReference type="ARBA" id="ARBA00022679"/>
    </source>
</evidence>
<evidence type="ECO:0000256" key="4">
    <source>
        <dbReference type="ARBA" id="ARBA00016004"/>
    </source>
</evidence>
<name>A0ABQ6D6Q1_9HYPH</name>